<dbReference type="EMBL" id="BAABKO010000003">
    <property type="protein sequence ID" value="GAA4774171.1"/>
    <property type="molecule type" value="Genomic_DNA"/>
</dbReference>
<dbReference type="RefSeq" id="WP_345438326.1">
    <property type="nucleotide sequence ID" value="NZ_BAABKO010000003.1"/>
</dbReference>
<dbReference type="Proteomes" id="UP001501645">
    <property type="component" value="Unassembled WGS sequence"/>
</dbReference>
<sequence length="293" mass="31582">MERAADGIDETAERAKAAIDETVAEAEAVARDVADTVDAAIDDLVDAPDEGRVSRFTWQGATLVAEERGAGEPVFLLVHGIGMGRKVFGDVAVRLAAHGRTIAIDQPGYGEAPEPRRTPAIERVADLVAAFIRDRGLERPVLVGHSMGTQVVAEVAARHPELAGPVVLVAPTVDPSARRALPQLARLGRDLLGESVKVLLLGAREYLRAGPHLRRKMRAMLAHRPEDAYPRIRSRALVVRGADDVVCPEPWCRRVAGLLPDGELVEIPGHGHETMIRDGAPAAERIRGWLDRG</sequence>
<dbReference type="PANTHER" id="PTHR43194:SF5">
    <property type="entry name" value="PIMELOYL-[ACYL-CARRIER PROTEIN] METHYL ESTER ESTERASE"/>
    <property type="match status" value="1"/>
</dbReference>
<name>A0ABP9A5Y9_9MICO</name>
<keyword evidence="3" id="KW-1185">Reference proteome</keyword>
<organism evidence="2 3">
    <name type="scientific">Microbacterium gilvum</name>
    <dbReference type="NCBI Taxonomy" id="1336204"/>
    <lineage>
        <taxon>Bacteria</taxon>
        <taxon>Bacillati</taxon>
        <taxon>Actinomycetota</taxon>
        <taxon>Actinomycetes</taxon>
        <taxon>Micrococcales</taxon>
        <taxon>Microbacteriaceae</taxon>
        <taxon>Microbacterium</taxon>
    </lineage>
</organism>
<protein>
    <submittedName>
        <fullName evidence="2">Alpha/beta hydrolase</fullName>
    </submittedName>
</protein>
<dbReference type="Gene3D" id="3.40.50.1820">
    <property type="entry name" value="alpha/beta hydrolase"/>
    <property type="match status" value="1"/>
</dbReference>
<evidence type="ECO:0000313" key="2">
    <source>
        <dbReference type="EMBL" id="GAA4774171.1"/>
    </source>
</evidence>
<proteinExistence type="predicted"/>
<accession>A0ABP9A5Y9</accession>
<comment type="caution">
    <text evidence="2">The sequence shown here is derived from an EMBL/GenBank/DDBJ whole genome shotgun (WGS) entry which is preliminary data.</text>
</comment>
<dbReference type="InterPro" id="IPR000073">
    <property type="entry name" value="AB_hydrolase_1"/>
</dbReference>
<reference evidence="3" key="1">
    <citation type="journal article" date="2019" name="Int. J. Syst. Evol. Microbiol.">
        <title>The Global Catalogue of Microorganisms (GCM) 10K type strain sequencing project: providing services to taxonomists for standard genome sequencing and annotation.</title>
        <authorList>
            <consortium name="The Broad Institute Genomics Platform"/>
            <consortium name="The Broad Institute Genome Sequencing Center for Infectious Disease"/>
            <person name="Wu L."/>
            <person name="Ma J."/>
        </authorList>
    </citation>
    <scope>NUCLEOTIDE SEQUENCE [LARGE SCALE GENOMIC DNA]</scope>
    <source>
        <strain evidence="3">JCM 18537</strain>
    </source>
</reference>
<dbReference type="SUPFAM" id="SSF53474">
    <property type="entry name" value="alpha/beta-Hydrolases"/>
    <property type="match status" value="1"/>
</dbReference>
<evidence type="ECO:0000259" key="1">
    <source>
        <dbReference type="Pfam" id="PF12697"/>
    </source>
</evidence>
<dbReference type="PRINTS" id="PR00111">
    <property type="entry name" value="ABHYDROLASE"/>
</dbReference>
<dbReference type="PANTHER" id="PTHR43194">
    <property type="entry name" value="HYDROLASE ALPHA/BETA FOLD FAMILY"/>
    <property type="match status" value="1"/>
</dbReference>
<dbReference type="GO" id="GO:0016787">
    <property type="term" value="F:hydrolase activity"/>
    <property type="evidence" value="ECO:0007669"/>
    <property type="project" value="UniProtKB-KW"/>
</dbReference>
<evidence type="ECO:0000313" key="3">
    <source>
        <dbReference type="Proteomes" id="UP001501645"/>
    </source>
</evidence>
<feature type="domain" description="AB hydrolase-1" evidence="1">
    <location>
        <begin position="75"/>
        <end position="276"/>
    </location>
</feature>
<dbReference type="InterPro" id="IPR029058">
    <property type="entry name" value="AB_hydrolase_fold"/>
</dbReference>
<dbReference type="Pfam" id="PF12697">
    <property type="entry name" value="Abhydrolase_6"/>
    <property type="match status" value="1"/>
</dbReference>
<gene>
    <name evidence="2" type="ORF">GCM10023351_18210</name>
</gene>
<dbReference type="InterPro" id="IPR050228">
    <property type="entry name" value="Carboxylesterase_BioH"/>
</dbReference>
<keyword evidence="2" id="KW-0378">Hydrolase</keyword>